<keyword evidence="1" id="KW-0175">Coiled coil</keyword>
<organism evidence="3 5">
    <name type="scientific">Rotaria sordida</name>
    <dbReference type="NCBI Taxonomy" id="392033"/>
    <lineage>
        <taxon>Eukaryota</taxon>
        <taxon>Metazoa</taxon>
        <taxon>Spiralia</taxon>
        <taxon>Gnathifera</taxon>
        <taxon>Rotifera</taxon>
        <taxon>Eurotatoria</taxon>
        <taxon>Bdelloidea</taxon>
        <taxon>Philodinida</taxon>
        <taxon>Philodinidae</taxon>
        <taxon>Rotaria</taxon>
    </lineage>
</organism>
<dbReference type="Proteomes" id="UP000663882">
    <property type="component" value="Unassembled WGS sequence"/>
</dbReference>
<evidence type="ECO:0000313" key="4">
    <source>
        <dbReference type="EMBL" id="CAF3672589.1"/>
    </source>
</evidence>
<reference evidence="3" key="1">
    <citation type="submission" date="2021-02" db="EMBL/GenBank/DDBJ databases">
        <authorList>
            <person name="Nowell W R."/>
        </authorList>
    </citation>
    <scope>NUCLEOTIDE SEQUENCE</scope>
</reference>
<feature type="compositionally biased region" description="Basic and acidic residues" evidence="2">
    <location>
        <begin position="51"/>
        <end position="60"/>
    </location>
</feature>
<accession>A0A814AX54</accession>
<gene>
    <name evidence="4" type="ORF">OTI717_LOCUS10668</name>
    <name evidence="3" type="ORF">RFH988_LOCUS10014</name>
</gene>
<dbReference type="AlphaFoldDB" id="A0A814AX54"/>
<feature type="region of interest" description="Disordered" evidence="2">
    <location>
        <begin position="34"/>
        <end position="79"/>
    </location>
</feature>
<feature type="compositionally biased region" description="Low complexity" evidence="2">
    <location>
        <begin position="64"/>
        <end position="79"/>
    </location>
</feature>
<sequence>MDKNSSNKDESTSSSLMELLRKYTTRVDERETLRQEDTRVYQQQQKVQIPEIEKLKETPHKLQSKTSSTSISNQSTTNLNEEKSNINYKKKWEETEAKYHNLEKKYRQLETGTIKQLQNKIDQLQRDNSQFKLIKERIGEICSCRQLTNMQLEQLKLLVNHNNDLTIETIANKNDFHQQTIKLRDVLIIHNNQLLSRIEEILKRKRKRDQYENDVTDDDDDNNNQ</sequence>
<dbReference type="Proteomes" id="UP000663823">
    <property type="component" value="Unassembled WGS sequence"/>
</dbReference>
<dbReference type="OrthoDB" id="10054179at2759"/>
<feature type="coiled-coil region" evidence="1">
    <location>
        <begin position="85"/>
        <end position="134"/>
    </location>
</feature>
<dbReference type="EMBL" id="CAJOAX010000974">
    <property type="protein sequence ID" value="CAF3672589.1"/>
    <property type="molecule type" value="Genomic_DNA"/>
</dbReference>
<dbReference type="EMBL" id="CAJNOO010000367">
    <property type="protein sequence ID" value="CAF0921345.1"/>
    <property type="molecule type" value="Genomic_DNA"/>
</dbReference>
<evidence type="ECO:0000256" key="2">
    <source>
        <dbReference type="SAM" id="MobiDB-lite"/>
    </source>
</evidence>
<comment type="caution">
    <text evidence="3">The sequence shown here is derived from an EMBL/GenBank/DDBJ whole genome shotgun (WGS) entry which is preliminary data.</text>
</comment>
<proteinExistence type="predicted"/>
<evidence type="ECO:0000256" key="1">
    <source>
        <dbReference type="SAM" id="Coils"/>
    </source>
</evidence>
<evidence type="ECO:0000313" key="3">
    <source>
        <dbReference type="EMBL" id="CAF0921345.1"/>
    </source>
</evidence>
<evidence type="ECO:0000313" key="5">
    <source>
        <dbReference type="Proteomes" id="UP000663882"/>
    </source>
</evidence>
<name>A0A814AX54_9BILA</name>
<protein>
    <submittedName>
        <fullName evidence="3">Uncharacterized protein</fullName>
    </submittedName>
</protein>